<dbReference type="CDD" id="cd00093">
    <property type="entry name" value="HTH_XRE"/>
    <property type="match status" value="1"/>
</dbReference>
<reference evidence="2 3" key="1">
    <citation type="submission" date="2016-10" db="EMBL/GenBank/DDBJ databases">
        <authorList>
            <person name="de Groot N.N."/>
        </authorList>
    </citation>
    <scope>NUCLEOTIDE SEQUENCE [LARGE SCALE GENOMIC DNA]</scope>
    <source>
        <strain evidence="2 3">DSM 16213</strain>
    </source>
</reference>
<dbReference type="PROSITE" id="PS50943">
    <property type="entry name" value="HTH_CROC1"/>
    <property type="match status" value="1"/>
</dbReference>
<dbReference type="InterPro" id="IPR018653">
    <property type="entry name" value="ScfR_C"/>
</dbReference>
<dbReference type="Gene3D" id="1.10.260.40">
    <property type="entry name" value="lambda repressor-like DNA-binding domains"/>
    <property type="match status" value="1"/>
</dbReference>
<sequence length="426" mass="44360">MDRTGSRIRARRMDAGIAQRDLAQAAGISASYLNLIEHDRRRIGGKLLGRLAAELGLEAATLAAGADAALIAQMQTAAVGQPDTGADPGQAADLAARHPGWARLIAAQARQTAALEARTRLMADRLTHDPALSEALHGIIAAVTAIQSTAAILTGDRPVDADWQARFHRNIHDEAQRLAQTSAALTAYFDTPAEGPVPALSPTDEMEQVLSLTGFHRPALEGGFVGTPLLDPPVSPAARDLLAAFDATYLADALALPLDVIGPVARAEGCDPLRVATRLGRPLSQVMRRLAVLPDSDLGLLICDAAGAIRLKKPLPGVAWVRGGLCPLWPVFTALGQPGRPVTAQVQLPGAAGTRLWCDAVADSIPHPAGPHMPPLIAAVMLVRPDAAPGPVPPVPVGAGCRVCPRGDCPARREPAGVTLSKAFDS</sequence>
<feature type="domain" description="HTH cro/C1-type" evidence="1">
    <location>
        <begin position="8"/>
        <end position="62"/>
    </location>
</feature>
<name>A0A1H7Z0Y7_9RHOB</name>
<proteinExistence type="predicted"/>
<evidence type="ECO:0000313" key="3">
    <source>
        <dbReference type="Proteomes" id="UP000199585"/>
    </source>
</evidence>
<protein>
    <recommendedName>
        <fullName evidence="1">HTH cro/C1-type domain-containing protein</fullName>
    </recommendedName>
</protein>
<dbReference type="STRING" id="245187.SAMN04488003_101399"/>
<keyword evidence="3" id="KW-1185">Reference proteome</keyword>
<dbReference type="SMART" id="SM00530">
    <property type="entry name" value="HTH_XRE"/>
    <property type="match status" value="1"/>
</dbReference>
<gene>
    <name evidence="2" type="ORF">SAMN04488003_101399</name>
</gene>
<dbReference type="Pfam" id="PF01381">
    <property type="entry name" value="HTH_3"/>
    <property type="match status" value="1"/>
</dbReference>
<dbReference type="Proteomes" id="UP000199585">
    <property type="component" value="Unassembled WGS sequence"/>
</dbReference>
<dbReference type="InterPro" id="IPR010982">
    <property type="entry name" value="Lambda_DNA-bd_dom_sf"/>
</dbReference>
<evidence type="ECO:0000259" key="1">
    <source>
        <dbReference type="PROSITE" id="PS50943"/>
    </source>
</evidence>
<dbReference type="SUPFAM" id="SSF47413">
    <property type="entry name" value="lambda repressor-like DNA-binding domains"/>
    <property type="match status" value="1"/>
</dbReference>
<dbReference type="EMBL" id="FOCI01000001">
    <property type="protein sequence ID" value="SEM51933.1"/>
    <property type="molecule type" value="Genomic_DNA"/>
</dbReference>
<dbReference type="Pfam" id="PF09856">
    <property type="entry name" value="ScfRs"/>
    <property type="match status" value="1"/>
</dbReference>
<accession>A0A1H7Z0Y7</accession>
<dbReference type="OrthoDB" id="7790108at2"/>
<evidence type="ECO:0000313" key="2">
    <source>
        <dbReference type="EMBL" id="SEM51933.1"/>
    </source>
</evidence>
<dbReference type="RefSeq" id="WP_089898090.1">
    <property type="nucleotide sequence ID" value="NZ_FOCI01000001.1"/>
</dbReference>
<dbReference type="InterPro" id="IPR001387">
    <property type="entry name" value="Cro/C1-type_HTH"/>
</dbReference>
<dbReference type="AlphaFoldDB" id="A0A1H7Z0Y7"/>
<organism evidence="2 3">
    <name type="scientific">Loktanella fryxellensis</name>
    <dbReference type="NCBI Taxonomy" id="245187"/>
    <lineage>
        <taxon>Bacteria</taxon>
        <taxon>Pseudomonadati</taxon>
        <taxon>Pseudomonadota</taxon>
        <taxon>Alphaproteobacteria</taxon>
        <taxon>Rhodobacterales</taxon>
        <taxon>Roseobacteraceae</taxon>
        <taxon>Loktanella</taxon>
    </lineage>
</organism>
<dbReference type="GO" id="GO:0003677">
    <property type="term" value="F:DNA binding"/>
    <property type="evidence" value="ECO:0007669"/>
    <property type="project" value="InterPro"/>
</dbReference>